<dbReference type="AlphaFoldDB" id="A0A0K6GLF7"/>
<organism evidence="1 2">
    <name type="scientific">Anoxybacillus suryakundensis</name>
    <dbReference type="NCBI Taxonomy" id="1325335"/>
    <lineage>
        <taxon>Bacteria</taxon>
        <taxon>Bacillati</taxon>
        <taxon>Bacillota</taxon>
        <taxon>Bacilli</taxon>
        <taxon>Bacillales</taxon>
        <taxon>Anoxybacillaceae</taxon>
        <taxon>Anoxybacillus</taxon>
    </lineage>
</organism>
<accession>A0A0K6GLF7</accession>
<dbReference type="InterPro" id="IPR027417">
    <property type="entry name" value="P-loop_NTPase"/>
</dbReference>
<reference evidence="2" key="1">
    <citation type="submission" date="2015-08" db="EMBL/GenBank/DDBJ databases">
        <authorList>
            <person name="Varghese N."/>
        </authorList>
    </citation>
    <scope>NUCLEOTIDE SEQUENCE [LARGE SCALE GENOMIC DNA]</scope>
    <source>
        <strain evidence="2">DSM 27374</strain>
    </source>
</reference>
<evidence type="ECO:0000313" key="1">
    <source>
        <dbReference type="EMBL" id="CUA79540.1"/>
    </source>
</evidence>
<dbReference type="Pfam" id="PF02283">
    <property type="entry name" value="CobU"/>
    <property type="match status" value="1"/>
</dbReference>
<protein>
    <submittedName>
        <fullName evidence="1">Adenosylcobinamide kinase</fullName>
    </submittedName>
</protein>
<dbReference type="STRING" id="1325335.GCA_001418025_00848"/>
<sequence>MHFVSGGAFQGKRKWVNAYYSLTHTPHVWHCAYEQPFSFPNGHEHATIVVLEGIEQWIREYFFPYTTREKEAIMSYMYAWERWEKEGERTVIWIGCDISQGIVPIDAHERAWRDAVGWTYQQLARICNRVDYIWCGMHEQIK</sequence>
<dbReference type="OrthoDB" id="1766664at2"/>
<dbReference type="UniPathway" id="UPA00148">
    <property type="reaction ID" value="UER00236"/>
</dbReference>
<dbReference type="SUPFAM" id="SSF52540">
    <property type="entry name" value="P-loop containing nucleoside triphosphate hydrolases"/>
    <property type="match status" value="1"/>
</dbReference>
<dbReference type="Proteomes" id="UP000182738">
    <property type="component" value="Unassembled WGS sequence"/>
</dbReference>
<proteinExistence type="predicted"/>
<dbReference type="RefSeq" id="WP_055440679.1">
    <property type="nucleotide sequence ID" value="NZ_BAABDZ010000035.1"/>
</dbReference>
<dbReference type="EMBL" id="CYGZ01000004">
    <property type="protein sequence ID" value="CUA79540.1"/>
    <property type="molecule type" value="Genomic_DNA"/>
</dbReference>
<keyword evidence="1" id="KW-0808">Transferase</keyword>
<dbReference type="GO" id="GO:0000166">
    <property type="term" value="F:nucleotide binding"/>
    <property type="evidence" value="ECO:0007669"/>
    <property type="project" value="InterPro"/>
</dbReference>
<keyword evidence="2" id="KW-1185">Reference proteome</keyword>
<name>A0A0K6GLF7_9BACL</name>
<dbReference type="Gene3D" id="3.40.50.300">
    <property type="entry name" value="P-loop containing nucleotide triphosphate hydrolases"/>
    <property type="match status" value="1"/>
</dbReference>
<evidence type="ECO:0000313" key="2">
    <source>
        <dbReference type="Proteomes" id="UP000182738"/>
    </source>
</evidence>
<keyword evidence="1" id="KW-0418">Kinase</keyword>
<dbReference type="GO" id="GO:0043752">
    <property type="term" value="F:adenosylcobinamide kinase activity"/>
    <property type="evidence" value="ECO:0007669"/>
    <property type="project" value="InterPro"/>
</dbReference>
<dbReference type="InterPro" id="IPR003203">
    <property type="entry name" value="CobU/CobP"/>
</dbReference>
<dbReference type="GO" id="GO:0009236">
    <property type="term" value="P:cobalamin biosynthetic process"/>
    <property type="evidence" value="ECO:0007669"/>
    <property type="project" value="UniProtKB-UniPathway"/>
</dbReference>
<gene>
    <name evidence="1" type="ORF">Ga0061060_104137</name>
</gene>